<sequence>MVSTRKQARAAEVSERRKKAMQMRIAGVKLDAIAEALGYSSPQAASVDIQRALRQSKAAEELASEELLQLTIDRLERALQAIWPKVLNGDLKAVERAESLIWKHANLLGLDQLNRQGINDGDIASLLGTLLSSLQARHAEPVASAEVLDVAAIEAAEPAEYLAS</sequence>
<protein>
    <submittedName>
        <fullName evidence="1">Uncharacterized protein</fullName>
    </submittedName>
</protein>
<organism evidence="1 2">
    <name type="scientific">Spongiactinospora gelatinilytica</name>
    <dbReference type="NCBI Taxonomy" id="2666298"/>
    <lineage>
        <taxon>Bacteria</taxon>
        <taxon>Bacillati</taxon>
        <taxon>Actinomycetota</taxon>
        <taxon>Actinomycetes</taxon>
        <taxon>Streptosporangiales</taxon>
        <taxon>Streptosporangiaceae</taxon>
        <taxon>Spongiactinospora</taxon>
    </lineage>
</organism>
<accession>A0A2W2FWU9</accession>
<dbReference type="AlphaFoldDB" id="A0A2W2FWU9"/>
<evidence type="ECO:0000313" key="2">
    <source>
        <dbReference type="Proteomes" id="UP000248544"/>
    </source>
</evidence>
<name>A0A2W2FWU9_9ACTN</name>
<evidence type="ECO:0000313" key="1">
    <source>
        <dbReference type="EMBL" id="PZG42016.1"/>
    </source>
</evidence>
<dbReference type="Proteomes" id="UP000248544">
    <property type="component" value="Unassembled WGS sequence"/>
</dbReference>
<dbReference type="EMBL" id="POUA01000161">
    <property type="protein sequence ID" value="PZG42016.1"/>
    <property type="molecule type" value="Genomic_DNA"/>
</dbReference>
<gene>
    <name evidence="1" type="ORF">C1I98_20345</name>
</gene>
<dbReference type="RefSeq" id="WP_111169027.1">
    <property type="nucleotide sequence ID" value="NZ_POUA01000161.1"/>
</dbReference>
<reference evidence="1 2" key="1">
    <citation type="submission" date="2018-01" db="EMBL/GenBank/DDBJ databases">
        <title>Draft genome sequence of Sphaerisporangium sp. 7K107.</title>
        <authorList>
            <person name="Sahin N."/>
            <person name="Saygin H."/>
            <person name="Ay H."/>
        </authorList>
    </citation>
    <scope>NUCLEOTIDE SEQUENCE [LARGE SCALE GENOMIC DNA]</scope>
    <source>
        <strain evidence="1 2">7K107</strain>
    </source>
</reference>
<proteinExistence type="predicted"/>
<comment type="caution">
    <text evidence="1">The sequence shown here is derived from an EMBL/GenBank/DDBJ whole genome shotgun (WGS) entry which is preliminary data.</text>
</comment>
<keyword evidence="2" id="KW-1185">Reference proteome</keyword>